<evidence type="ECO:0000256" key="1">
    <source>
        <dbReference type="SAM" id="Phobius"/>
    </source>
</evidence>
<accession>A0A1I6DIZ4</accession>
<sequence length="241" mass="27647">MPRGDQVLKETVQQEKVSLKKLFLAMSNRIFRKMLRFIKRLLTCLVIIFSPVIIWVILSLNRELIVIIANSQWLSGIFPSLFATLGEHVNKPEFARGFNDAALGGLLTLFGVIVTVWYYQVIRIQEVTEKRLFVIDELLEELKKNRHIVNDLLQGKTEKYKSGSKNKKGSIFTTEAWHKMGADVALLPRRLHLRLSVLYAGLNRCSSADGYWKNQATIDRIDGIISDLHRYRSTLCKSDIA</sequence>
<keyword evidence="3" id="KW-1185">Reference proteome</keyword>
<feature type="transmembrane region" description="Helical" evidence="1">
    <location>
        <begin position="97"/>
        <end position="119"/>
    </location>
</feature>
<keyword evidence="1" id="KW-0472">Membrane</keyword>
<reference evidence="3" key="1">
    <citation type="submission" date="2016-10" db="EMBL/GenBank/DDBJ databases">
        <authorList>
            <person name="Varghese N."/>
            <person name="Submissions S."/>
        </authorList>
    </citation>
    <scope>NUCLEOTIDE SEQUENCE [LARGE SCALE GENOMIC DNA]</scope>
    <source>
        <strain evidence="3">DSM 3669</strain>
    </source>
</reference>
<dbReference type="STRING" id="39060.SAMN05660706_11217"/>
<gene>
    <name evidence="2" type="ORF">SAMN05660706_11217</name>
</gene>
<keyword evidence="1" id="KW-0812">Transmembrane</keyword>
<dbReference type="EMBL" id="FOYM01000012">
    <property type="protein sequence ID" value="SFR05420.1"/>
    <property type="molecule type" value="Genomic_DNA"/>
</dbReference>
<evidence type="ECO:0000313" key="3">
    <source>
        <dbReference type="Proteomes" id="UP000199584"/>
    </source>
</evidence>
<dbReference type="Proteomes" id="UP000199584">
    <property type="component" value="Unassembled WGS sequence"/>
</dbReference>
<name>A0A1I6DIZ4_9FIRM</name>
<proteinExistence type="predicted"/>
<keyword evidence="1" id="KW-1133">Transmembrane helix</keyword>
<protein>
    <submittedName>
        <fullName evidence="2">Uncharacterized protein</fullName>
    </submittedName>
</protein>
<feature type="transmembrane region" description="Helical" evidence="1">
    <location>
        <begin position="64"/>
        <end position="85"/>
    </location>
</feature>
<organism evidence="2 3">
    <name type="scientific">Desulfoscipio geothermicus DSM 3669</name>
    <dbReference type="NCBI Taxonomy" id="1121426"/>
    <lineage>
        <taxon>Bacteria</taxon>
        <taxon>Bacillati</taxon>
        <taxon>Bacillota</taxon>
        <taxon>Clostridia</taxon>
        <taxon>Eubacteriales</taxon>
        <taxon>Desulfallaceae</taxon>
        <taxon>Desulfoscipio</taxon>
    </lineage>
</organism>
<feature type="transmembrane region" description="Helical" evidence="1">
    <location>
        <begin position="37"/>
        <end position="58"/>
    </location>
</feature>
<dbReference type="AlphaFoldDB" id="A0A1I6DIZ4"/>
<evidence type="ECO:0000313" key="2">
    <source>
        <dbReference type="EMBL" id="SFR05420.1"/>
    </source>
</evidence>